<proteinExistence type="inferred from homology"/>
<evidence type="ECO:0000256" key="3">
    <source>
        <dbReference type="ARBA" id="ARBA00022801"/>
    </source>
</evidence>
<organism evidence="4">
    <name type="scientific">Telmatobacter sp. DSM 110680</name>
    <dbReference type="NCBI Taxonomy" id="3036704"/>
    <lineage>
        <taxon>Bacteria</taxon>
        <taxon>Pseudomonadati</taxon>
        <taxon>Acidobacteriota</taxon>
        <taxon>Terriglobia</taxon>
        <taxon>Terriglobales</taxon>
        <taxon>Acidobacteriaceae</taxon>
        <taxon>Telmatobacter</taxon>
    </lineage>
</organism>
<accession>A0AAU7DFL7</accession>
<dbReference type="InterPro" id="IPR007312">
    <property type="entry name" value="Phosphoesterase"/>
</dbReference>
<comment type="similarity">
    <text evidence="1">Belongs to the bacterial phospholipase C family.</text>
</comment>
<dbReference type="Gene3D" id="3.40.720.10">
    <property type="entry name" value="Alkaline Phosphatase, subunit A"/>
    <property type="match status" value="2"/>
</dbReference>
<dbReference type="NCBIfam" id="TIGR01409">
    <property type="entry name" value="TAT_signal_seq"/>
    <property type="match status" value="1"/>
</dbReference>
<dbReference type="InterPro" id="IPR019546">
    <property type="entry name" value="TAT_signal_bac_arc"/>
</dbReference>
<dbReference type="PROSITE" id="PS51257">
    <property type="entry name" value="PROKAR_LIPOPROTEIN"/>
    <property type="match status" value="1"/>
</dbReference>
<dbReference type="GO" id="GO:0034480">
    <property type="term" value="F:phosphatidylcholine phospholipase C activity"/>
    <property type="evidence" value="ECO:0007669"/>
    <property type="project" value="UniProtKB-EC"/>
</dbReference>
<dbReference type="EC" id="3.1.4.3" evidence="2"/>
<protein>
    <recommendedName>
        <fullName evidence="2">phospholipase C</fullName>
        <ecNumber evidence="2">3.1.4.3</ecNumber>
    </recommendedName>
</protein>
<keyword evidence="3" id="KW-0378">Hydrolase</keyword>
<dbReference type="InterPro" id="IPR006311">
    <property type="entry name" value="TAT_signal"/>
</dbReference>
<dbReference type="RefSeq" id="WP_348261823.1">
    <property type="nucleotide sequence ID" value="NZ_CP121196.1"/>
</dbReference>
<dbReference type="AlphaFoldDB" id="A0AAU7DFL7"/>
<sequence length="505" mass="53891">MPPKRITRREMLKLAAATGAAGLTGSMLTSCGGRPAIPTPTGTSTCAKVTDIDHVVIYIQENRSFDHYFGSYKGARGFSDASSAFNQPYPGNTSSSPAGVLLPFHLDTTQTNAACTHDITHDWIPQHQSWDNGAMDGFVTSRLPINANDALLSMGYYNRADLPYYYAVADAFTLCDNYCCSVIGPTDPNRLYTMAASIDPDGKNGGPLLQTLVSNRPSMLGKLTYTTMPEQLQARGISWKVYSSPDSSAFGALETDNVLPYFKNFQDPTTTLYQNAFNPQFPTDFVADALSGNLPQVSWIIGSVITSDHPPSPSLFGENTLSVIIAALTANPAAWAKTVLFSTYDENGGFFDHVPPVTPPPGTAGEYITAAAVPDPTVQGSINGPIGLGFRVPMMIISPFSRGGFISSDLFDHTSVLRFLETRFGAEVPNLSAWRRATVGDMTSAFNFTKPDTSIPSLPSTVAAIPTIITECAGNLAGFAGYTLPSPQVVPTQEAGSPVRPSGTC</sequence>
<dbReference type="EMBL" id="CP121196">
    <property type="protein sequence ID" value="XBH16594.1"/>
    <property type="molecule type" value="Genomic_DNA"/>
</dbReference>
<gene>
    <name evidence="4" type="ORF">P8935_18710</name>
</gene>
<dbReference type="PANTHER" id="PTHR31956">
    <property type="entry name" value="NON-SPECIFIC PHOSPHOLIPASE C4-RELATED"/>
    <property type="match status" value="1"/>
</dbReference>
<dbReference type="PANTHER" id="PTHR31956:SF1">
    <property type="entry name" value="NON-SPECIFIC PHOSPHOLIPASE C1"/>
    <property type="match status" value="1"/>
</dbReference>
<name>A0AAU7DFL7_9BACT</name>
<evidence type="ECO:0000313" key="4">
    <source>
        <dbReference type="EMBL" id="XBH16594.1"/>
    </source>
</evidence>
<dbReference type="Pfam" id="PF04185">
    <property type="entry name" value="Phosphoesterase"/>
    <property type="match status" value="1"/>
</dbReference>
<dbReference type="InterPro" id="IPR017850">
    <property type="entry name" value="Alkaline_phosphatase_core_sf"/>
</dbReference>
<reference evidence="4" key="1">
    <citation type="submission" date="2023-03" db="EMBL/GenBank/DDBJ databases">
        <title>Edaphobacter sp.</title>
        <authorList>
            <person name="Huber K.J."/>
            <person name="Papendorf J."/>
            <person name="Pilke C."/>
            <person name="Bunk B."/>
            <person name="Sproeer C."/>
            <person name="Pester M."/>
        </authorList>
    </citation>
    <scope>NUCLEOTIDE SEQUENCE</scope>
    <source>
        <strain evidence="4">DSM 110680</strain>
    </source>
</reference>
<evidence type="ECO:0000256" key="1">
    <source>
        <dbReference type="ARBA" id="ARBA00009717"/>
    </source>
</evidence>
<evidence type="ECO:0000256" key="2">
    <source>
        <dbReference type="ARBA" id="ARBA00012018"/>
    </source>
</evidence>
<dbReference type="PROSITE" id="PS51318">
    <property type="entry name" value="TAT"/>
    <property type="match status" value="1"/>
</dbReference>